<evidence type="ECO:0000313" key="2">
    <source>
        <dbReference type="Proteomes" id="UP000190074"/>
    </source>
</evidence>
<sequence length="114" mass="12638">MSKKLTKTQGLVQTVPMPKDVAWATKVTGRNLGAVTYMLSLSCEKKSKLGQLTVTFKEDGSLRRIRFRGTGVVVYPGTYLVYVPSTGNVHVVPAKDYKENFGEVRDRDHVFAGD</sequence>
<reference evidence="1 2" key="1">
    <citation type="submission" date="2016-11" db="EMBL/GenBank/DDBJ databases">
        <authorList>
            <consortium name="Pathogen Informatics"/>
        </authorList>
    </citation>
    <scope>NUCLEOTIDE SEQUENCE [LARGE SCALE GENOMIC DNA]</scope>
    <source>
        <strain evidence="1 2">911</strain>
    </source>
</reference>
<dbReference type="Proteomes" id="UP000190074">
    <property type="component" value="Unassembled WGS sequence"/>
</dbReference>
<evidence type="ECO:0000313" key="1">
    <source>
        <dbReference type="EMBL" id="SKM02918.1"/>
    </source>
</evidence>
<accession>A0A1U0U1R2</accession>
<dbReference type="RefSeq" id="WP_074302413.1">
    <property type="nucleotide sequence ID" value="NZ_FVGW01000004.1"/>
</dbReference>
<protein>
    <submittedName>
        <fullName evidence="1">Uncharacterized protein</fullName>
    </submittedName>
</protein>
<dbReference type="AlphaFoldDB" id="A0A1U0U1R2"/>
<organism evidence="1 2">
    <name type="scientific">Mycobacteroides abscessus subsp. massiliense</name>
    <dbReference type="NCBI Taxonomy" id="1962118"/>
    <lineage>
        <taxon>Bacteria</taxon>
        <taxon>Bacillati</taxon>
        <taxon>Actinomycetota</taxon>
        <taxon>Actinomycetes</taxon>
        <taxon>Mycobacteriales</taxon>
        <taxon>Mycobacteriaceae</taxon>
        <taxon>Mycobacteroides</taxon>
        <taxon>Mycobacteroides abscessus</taxon>
    </lineage>
</organism>
<dbReference type="EMBL" id="FVGW01000004">
    <property type="protein sequence ID" value="SKM02918.1"/>
    <property type="molecule type" value="Genomic_DNA"/>
</dbReference>
<name>A0A1U0U1R2_9MYCO</name>
<proteinExistence type="predicted"/>
<gene>
    <name evidence="1" type="ORF">SAMEA2259716_02340</name>
</gene>